<feature type="compositionally biased region" description="Basic and acidic residues" evidence="1">
    <location>
        <begin position="502"/>
        <end position="522"/>
    </location>
</feature>
<accession>A0A8X7MN84</accession>
<feature type="compositionally biased region" description="Low complexity" evidence="1">
    <location>
        <begin position="219"/>
        <end position="234"/>
    </location>
</feature>
<evidence type="ECO:0000313" key="2">
    <source>
        <dbReference type="EMBL" id="KAE8242915.1"/>
    </source>
</evidence>
<keyword evidence="3" id="KW-1185">Reference proteome</keyword>
<gene>
    <name evidence="2" type="ORF">A4X06_0g6680</name>
</gene>
<evidence type="ECO:0000313" key="3">
    <source>
        <dbReference type="Proteomes" id="UP000077684"/>
    </source>
</evidence>
<evidence type="ECO:0000256" key="1">
    <source>
        <dbReference type="SAM" id="MobiDB-lite"/>
    </source>
</evidence>
<dbReference type="EMBL" id="LWDE02001005">
    <property type="protein sequence ID" value="KAE8242915.1"/>
    <property type="molecule type" value="Genomic_DNA"/>
</dbReference>
<reference evidence="2" key="1">
    <citation type="submission" date="2016-04" db="EMBL/GenBank/DDBJ databases">
        <authorList>
            <person name="Nguyen H.D."/>
            <person name="Samba Siva P."/>
            <person name="Cullis J."/>
            <person name="Levesque C.A."/>
            <person name="Hambleton S."/>
        </authorList>
    </citation>
    <scope>NUCLEOTIDE SEQUENCE</scope>
    <source>
        <strain evidence="2">DAOMC 236426</strain>
    </source>
</reference>
<name>A0A8X7MN84_9BASI</name>
<feature type="region of interest" description="Disordered" evidence="1">
    <location>
        <begin position="499"/>
        <end position="522"/>
    </location>
</feature>
<reference evidence="2" key="2">
    <citation type="journal article" date="2019" name="IMA Fungus">
        <title>Genome sequencing and comparison of five Tilletia species to identify candidate genes for the detection of regulated species infecting wheat.</title>
        <authorList>
            <person name="Nguyen H.D.T."/>
            <person name="Sultana T."/>
            <person name="Kesanakurti P."/>
            <person name="Hambleton S."/>
        </authorList>
    </citation>
    <scope>NUCLEOTIDE SEQUENCE</scope>
    <source>
        <strain evidence="2">DAOMC 236426</strain>
    </source>
</reference>
<dbReference type="Proteomes" id="UP000077684">
    <property type="component" value="Unassembled WGS sequence"/>
</dbReference>
<comment type="caution">
    <text evidence="2">The sequence shown here is derived from an EMBL/GenBank/DDBJ whole genome shotgun (WGS) entry which is preliminary data.</text>
</comment>
<feature type="compositionally biased region" description="Polar residues" evidence="1">
    <location>
        <begin position="197"/>
        <end position="207"/>
    </location>
</feature>
<proteinExistence type="predicted"/>
<feature type="region of interest" description="Disordered" evidence="1">
    <location>
        <begin position="185"/>
        <end position="234"/>
    </location>
</feature>
<dbReference type="AlphaFoldDB" id="A0A8X7MN84"/>
<sequence>MAVSTYSTWADVFHQFPVDEIGNVDTKVGFVWTKSVGLLDSGDIGNVILKGWWGEGRPVPGSVISGVFQLATPGKRVELVWNRAEVEVAPGDPADEEEYVGRHFSSLRMQVHAFGLVTASGSGSFTITGKTYMVEDKIPFEIMFTTESEDTLPKVGTFAGGLGAITSLDGGVTARLQFIEDGIPHQPKLGMARKGPSASSKWSSAWNTKKKPASTASTGPGTNPSASASASTTGAMAPKATSSMLTTNNSYCVSSYRFLVFDVCEEGGTTTVTGRTITTKADSLDFRMRWTVEEAPIVGGIYSMCVWVGFDKDGLVFEMIDGRVELRPGEVETEEYMENQLFKQAWRVRSAGKVIESKARSFTLESRVNTANGVLTTITHYLVPNTKRWEKYKPVGMGEFIGARGSVETLQTVEGEPRLVVGLEELRNGVREVDTPTQAEGGKQGTTAKNAWTARSKAVSDGKKVAVTARADGATANGNEAGPSGSKVLTEEAFQLMMRKRNRDDNAAGDETEKRARVEDCG</sequence>
<organism evidence="2 3">
    <name type="scientific">Tilletia controversa</name>
    <name type="common">dwarf bunt fungus</name>
    <dbReference type="NCBI Taxonomy" id="13291"/>
    <lineage>
        <taxon>Eukaryota</taxon>
        <taxon>Fungi</taxon>
        <taxon>Dikarya</taxon>
        <taxon>Basidiomycota</taxon>
        <taxon>Ustilaginomycotina</taxon>
        <taxon>Exobasidiomycetes</taxon>
        <taxon>Tilletiales</taxon>
        <taxon>Tilletiaceae</taxon>
        <taxon>Tilletia</taxon>
    </lineage>
</organism>
<protein>
    <submittedName>
        <fullName evidence="2">Uncharacterized protein</fullName>
    </submittedName>
</protein>